<dbReference type="Proteomes" id="UP000325313">
    <property type="component" value="Unassembled WGS sequence"/>
</dbReference>
<reference evidence="1 2" key="1">
    <citation type="submission" date="2019-05" db="EMBL/GenBank/DDBJ databases">
        <title>Emergence of the Ug99 lineage of the wheat stem rust pathogen through somatic hybridization.</title>
        <authorList>
            <person name="Li F."/>
            <person name="Upadhyaya N.M."/>
            <person name="Sperschneider J."/>
            <person name="Matny O."/>
            <person name="Nguyen-Phuc H."/>
            <person name="Mago R."/>
            <person name="Raley C."/>
            <person name="Miller M.E."/>
            <person name="Silverstein K.A.T."/>
            <person name="Henningsen E."/>
            <person name="Hirsch C.D."/>
            <person name="Visser B."/>
            <person name="Pretorius Z.A."/>
            <person name="Steffenson B.J."/>
            <person name="Schwessinger B."/>
            <person name="Dodds P.N."/>
            <person name="Figueroa M."/>
        </authorList>
    </citation>
    <scope>NUCLEOTIDE SEQUENCE [LARGE SCALE GENOMIC DNA]</scope>
    <source>
        <strain evidence="1 2">Ug99</strain>
    </source>
</reference>
<sequence length="206" mass="22314">MIRRKGRAGKCSGRLCPTCAYAQATVTPNLSPTNYDSLDGVFFSPACTGLDNSFATFISYPPIIVSNKLIIRSTTDSCSSCLYIPLLLLAVKCVPASKQAASPTAPGTELGRGGGGNNLLQTMGPVQESNCRGNKMTWTKSKANWEKLQLAKNLNLYQNVWQAKKVTDPAMSDITCNSFNQGALSWQTKFSMPCNPQDNNQVKTCK</sequence>
<organism evidence="1 2">
    <name type="scientific">Puccinia graminis f. sp. tritici</name>
    <dbReference type="NCBI Taxonomy" id="56615"/>
    <lineage>
        <taxon>Eukaryota</taxon>
        <taxon>Fungi</taxon>
        <taxon>Dikarya</taxon>
        <taxon>Basidiomycota</taxon>
        <taxon>Pucciniomycotina</taxon>
        <taxon>Pucciniomycetes</taxon>
        <taxon>Pucciniales</taxon>
        <taxon>Pucciniaceae</taxon>
        <taxon>Puccinia</taxon>
    </lineage>
</organism>
<evidence type="ECO:0000313" key="1">
    <source>
        <dbReference type="EMBL" id="KAA1127959.1"/>
    </source>
</evidence>
<comment type="caution">
    <text evidence="1">The sequence shown here is derived from an EMBL/GenBank/DDBJ whole genome shotgun (WGS) entry which is preliminary data.</text>
</comment>
<accession>A0A5B0RRI3</accession>
<evidence type="ECO:0000313" key="2">
    <source>
        <dbReference type="Proteomes" id="UP000325313"/>
    </source>
</evidence>
<gene>
    <name evidence="1" type="ORF">PGTUg99_008253</name>
</gene>
<dbReference type="AlphaFoldDB" id="A0A5B0RRI3"/>
<dbReference type="EMBL" id="VDEP01000146">
    <property type="protein sequence ID" value="KAA1127959.1"/>
    <property type="molecule type" value="Genomic_DNA"/>
</dbReference>
<proteinExistence type="predicted"/>
<name>A0A5B0RRI3_PUCGR</name>
<protein>
    <submittedName>
        <fullName evidence="1">Uncharacterized protein</fullName>
    </submittedName>
</protein>